<protein>
    <submittedName>
        <fullName evidence="1">Uncharacterized protein</fullName>
    </submittedName>
</protein>
<organism evidence="1 2">
    <name type="scientific">Paraburkholderia xenovorans (strain LB400)</name>
    <dbReference type="NCBI Taxonomy" id="266265"/>
    <lineage>
        <taxon>Bacteria</taxon>
        <taxon>Pseudomonadati</taxon>
        <taxon>Pseudomonadota</taxon>
        <taxon>Betaproteobacteria</taxon>
        <taxon>Burkholderiales</taxon>
        <taxon>Burkholderiaceae</taxon>
        <taxon>Paraburkholderia</taxon>
    </lineage>
</organism>
<accession>Q144L0</accession>
<dbReference type="KEGG" id="bxe:Bxe_A3763"/>
<evidence type="ECO:0000313" key="1">
    <source>
        <dbReference type="EMBL" id="ABE29229.1"/>
    </source>
</evidence>
<dbReference type="EMBL" id="CP000270">
    <property type="protein sequence ID" value="ABE29229.1"/>
    <property type="molecule type" value="Genomic_DNA"/>
</dbReference>
<dbReference type="Proteomes" id="UP000001817">
    <property type="component" value="Chromosome 1"/>
</dbReference>
<sequence>MGTRRAYPIMALPPKAADSREAGYIYANCFAANARLQNRGGPYIFCPAVLHCFAEDFHFHRLYMDASSLPRTYCVVEQIQAAVLYSACAGRCPLALMESADSILIFATDHDVRKTMQV</sequence>
<evidence type="ECO:0000313" key="2">
    <source>
        <dbReference type="Proteomes" id="UP000001817"/>
    </source>
</evidence>
<gene>
    <name evidence="1" type="ORF">Bxe_A3763</name>
</gene>
<keyword evidence="2" id="KW-1185">Reference proteome</keyword>
<proteinExistence type="predicted"/>
<reference evidence="1 2" key="1">
    <citation type="journal article" date="2006" name="Proc. Natl. Acad. Sci. U.S.A.">
        <title>Burkholderia xenovorans LB400 harbors a multi-replicon, 9.73-Mbp genome shaped for versatility.</title>
        <authorList>
            <person name="Chain P.S."/>
            <person name="Denef V.J."/>
            <person name="Konstantinidis K.T."/>
            <person name="Vergez L.M."/>
            <person name="Agullo L."/>
            <person name="Reyes V.L."/>
            <person name="Hauser L."/>
            <person name="Cordova M."/>
            <person name="Gomez L."/>
            <person name="Gonzalez M."/>
            <person name="Land M."/>
            <person name="Lao V."/>
            <person name="Larimer F."/>
            <person name="LiPuma J.J."/>
            <person name="Mahenthiralingam E."/>
            <person name="Malfatti S.A."/>
            <person name="Marx C.J."/>
            <person name="Parnell J.J."/>
            <person name="Ramette A."/>
            <person name="Richardson P."/>
            <person name="Seeger M."/>
            <person name="Smith D."/>
            <person name="Spilker T."/>
            <person name="Sul W.J."/>
            <person name="Tsoi T.V."/>
            <person name="Ulrich L.E."/>
            <person name="Zhulin I.B."/>
            <person name="Tiedje J.M."/>
        </authorList>
    </citation>
    <scope>NUCLEOTIDE SEQUENCE [LARGE SCALE GENOMIC DNA]</scope>
    <source>
        <strain evidence="1 2">LB400</strain>
    </source>
</reference>
<name>Q144L0_PARXL</name>
<dbReference type="AlphaFoldDB" id="Q144L0"/>